<accession>A0AAD8UDS3</accession>
<name>A0AAD8UDS3_GLOAC</name>
<proteinExistence type="predicted"/>
<dbReference type="SUPFAM" id="SSF48452">
    <property type="entry name" value="TPR-like"/>
    <property type="match status" value="1"/>
</dbReference>
<comment type="caution">
    <text evidence="1">The sequence shown here is derived from an EMBL/GenBank/DDBJ whole genome shotgun (WGS) entry which is preliminary data.</text>
</comment>
<evidence type="ECO:0008006" key="3">
    <source>
        <dbReference type="Google" id="ProtNLM"/>
    </source>
</evidence>
<protein>
    <recommendedName>
        <fullName evidence="3">Tetratricopeptide repeat protein</fullName>
    </recommendedName>
</protein>
<gene>
    <name evidence="1" type="ORF">BDZ83DRAFT_637462</name>
</gene>
<dbReference type="RefSeq" id="XP_060359706.1">
    <property type="nucleotide sequence ID" value="XM_060509314.1"/>
</dbReference>
<dbReference type="InterPro" id="IPR011990">
    <property type="entry name" value="TPR-like_helical_dom_sf"/>
</dbReference>
<dbReference type="GeneID" id="85393213"/>
<dbReference type="Proteomes" id="UP001244207">
    <property type="component" value="Unassembled WGS sequence"/>
</dbReference>
<organism evidence="1 2">
    <name type="scientific">Glomerella acutata</name>
    <name type="common">Colletotrichum acutatum</name>
    <dbReference type="NCBI Taxonomy" id="27357"/>
    <lineage>
        <taxon>Eukaryota</taxon>
        <taxon>Fungi</taxon>
        <taxon>Dikarya</taxon>
        <taxon>Ascomycota</taxon>
        <taxon>Pezizomycotina</taxon>
        <taxon>Sordariomycetes</taxon>
        <taxon>Hypocreomycetidae</taxon>
        <taxon>Glomerellales</taxon>
        <taxon>Glomerellaceae</taxon>
        <taxon>Colletotrichum</taxon>
        <taxon>Colletotrichum acutatum species complex</taxon>
    </lineage>
</organism>
<dbReference type="Gene3D" id="1.25.40.10">
    <property type="entry name" value="Tetratricopeptide repeat domain"/>
    <property type="match status" value="1"/>
</dbReference>
<dbReference type="AlphaFoldDB" id="A0AAD8UDS3"/>
<dbReference type="EMBL" id="JAHMHS010000138">
    <property type="protein sequence ID" value="KAK1713380.1"/>
    <property type="molecule type" value="Genomic_DNA"/>
</dbReference>
<reference evidence="1" key="1">
    <citation type="submission" date="2021-12" db="EMBL/GenBank/DDBJ databases">
        <title>Comparative genomics, transcriptomics and evolutionary studies reveal genomic signatures of adaptation to plant cell wall in hemibiotrophic fungi.</title>
        <authorList>
            <consortium name="DOE Joint Genome Institute"/>
            <person name="Baroncelli R."/>
            <person name="Diaz J.F."/>
            <person name="Benocci T."/>
            <person name="Peng M."/>
            <person name="Battaglia E."/>
            <person name="Haridas S."/>
            <person name="Andreopoulos W."/>
            <person name="Labutti K."/>
            <person name="Pangilinan J."/>
            <person name="Floch G.L."/>
            <person name="Makela M.R."/>
            <person name="Henrissat B."/>
            <person name="Grigoriev I.V."/>
            <person name="Crouch J.A."/>
            <person name="De Vries R.P."/>
            <person name="Sukno S.A."/>
            <person name="Thon M.R."/>
        </authorList>
    </citation>
    <scope>NUCLEOTIDE SEQUENCE</scope>
    <source>
        <strain evidence="1">CBS 112980</strain>
    </source>
</reference>
<keyword evidence="2" id="KW-1185">Reference proteome</keyword>
<evidence type="ECO:0000313" key="2">
    <source>
        <dbReference type="Proteomes" id="UP001244207"/>
    </source>
</evidence>
<evidence type="ECO:0000313" key="1">
    <source>
        <dbReference type="EMBL" id="KAK1713380.1"/>
    </source>
</evidence>
<sequence length="297" mass="34173">MEEIIPRYISDEDFVKSFKKATTSTAYDQNVRDLVSQALSAFSDQNWDELHETAWKLRVAQRLNFALEAFTVVTRGKLNVFGKTNPTFKSTVNLADALRVTARNMDQESCQQRLNDAHSLFQEVLSGAQDESLLQQALMRLGSFFTDIGDYDEARRFLGRAEGYKNTSKYQLAELRMSWIDIQTNERQFDEASKAYENFLRDPPESGEDKVIRKTVLVRYANFLTNIKWEAAGKAEDSILEGADLQRAHNIYRELCDVFGGISDNADSKLAYLPIQVEGYRDRMRVAEERMEQLKTR</sequence>